<evidence type="ECO:0000256" key="5">
    <source>
        <dbReference type="ARBA" id="ARBA00023163"/>
    </source>
</evidence>
<reference evidence="11" key="1">
    <citation type="submission" date="2014-12" db="EMBL/GenBank/DDBJ databases">
        <title>Genome Sequence of Valsa Canker Pathogens Uncovers a Specific Adaption of Colonization on Woody Bark.</title>
        <authorList>
            <person name="Yin Z."/>
            <person name="Liu H."/>
            <person name="Gao X."/>
            <person name="Li Z."/>
            <person name="Song N."/>
            <person name="Ke X."/>
            <person name="Dai Q."/>
            <person name="Wu Y."/>
            <person name="Sun Y."/>
            <person name="Xu J.-R."/>
            <person name="Kang Z.K."/>
            <person name="Wang L."/>
            <person name="Huang L."/>
        </authorList>
    </citation>
    <scope>NUCLEOTIDE SEQUENCE [LARGE SCALE GENOMIC DNA]</scope>
    <source>
        <strain evidence="11">SXYL134</strain>
    </source>
</reference>
<feature type="region of interest" description="Disordered" evidence="8">
    <location>
        <begin position="570"/>
        <end position="590"/>
    </location>
</feature>
<dbReference type="AlphaFoldDB" id="A0A194V568"/>
<accession>A0A194V568</accession>
<organism evidence="10 11">
    <name type="scientific">Cytospora mali</name>
    <name type="common">Apple Valsa canker fungus</name>
    <name type="synonym">Valsa mali</name>
    <dbReference type="NCBI Taxonomy" id="578113"/>
    <lineage>
        <taxon>Eukaryota</taxon>
        <taxon>Fungi</taxon>
        <taxon>Dikarya</taxon>
        <taxon>Ascomycota</taxon>
        <taxon>Pezizomycotina</taxon>
        <taxon>Sordariomycetes</taxon>
        <taxon>Sordariomycetidae</taxon>
        <taxon>Diaporthales</taxon>
        <taxon>Cytosporaceae</taxon>
        <taxon>Cytospora</taxon>
    </lineage>
</organism>
<evidence type="ECO:0000256" key="8">
    <source>
        <dbReference type="SAM" id="MobiDB-lite"/>
    </source>
</evidence>
<dbReference type="OrthoDB" id="5310959at2759"/>
<evidence type="ECO:0000256" key="1">
    <source>
        <dbReference type="ARBA" id="ARBA00004123"/>
    </source>
</evidence>
<dbReference type="Pfam" id="PF10744">
    <property type="entry name" value="Med1"/>
    <property type="match status" value="1"/>
</dbReference>
<evidence type="ECO:0000313" key="11">
    <source>
        <dbReference type="Proteomes" id="UP000078576"/>
    </source>
</evidence>
<dbReference type="Proteomes" id="UP000078576">
    <property type="component" value="Unassembled WGS sequence"/>
</dbReference>
<feature type="region of interest" description="Disordered" evidence="8">
    <location>
        <begin position="1"/>
        <end position="81"/>
    </location>
</feature>
<feature type="compositionally biased region" description="Basic and acidic residues" evidence="8">
    <location>
        <begin position="570"/>
        <end position="581"/>
    </location>
</feature>
<keyword evidence="5 7" id="KW-0804">Transcription</keyword>
<dbReference type="PANTHER" id="PTHR35041:SF4">
    <property type="entry name" value="MEDIATOR OF RNA POLYMERASE II TRANSCRIPTION SUBUNIT 1"/>
    <property type="match status" value="1"/>
</dbReference>
<name>A0A194V568_CYTMA</name>
<evidence type="ECO:0000256" key="7">
    <source>
        <dbReference type="RuleBase" id="RU364059"/>
    </source>
</evidence>
<evidence type="ECO:0000256" key="2">
    <source>
        <dbReference type="ARBA" id="ARBA00006210"/>
    </source>
</evidence>
<sequence>MTTPQPMKHAPSQQGKTPQPSQHGAAATPGASASTPYSNLHAFSPHGPRSSPQQFKKSPATSGTLVGGNSQPGPAPMNFDSPSAAALFGGFDLASDNMGMGAMGLPRPSGDEERQKRLEEVTQILGQKKGIVSDEGLERLTKRVGLVFLWEENPGVRMFVIAGDTVALEIGMKDHVVQTVSLQFPVSGPSVTKYASKAEAIILDDLKLAPKQHPWTKTLDKFAANLERLAVLDKLSVLDKDSSKPHIVTHDAVAGLHESLDKLHDWDIKKLREDPELSQKGDDHIRTLAMCERNGQSVMHERGHVGMCLNYWREQRFHIPRSEEARDSYKRGKTWGILVGCAERNALVYSAPVRVSNQWIADEIELPAADGLQGPMLNWQEPPECFLPGSEGVQPENDPLALSGPKLADVMFMATLDPPVTLPSSVWEEMHHLTGAPPPHLNPAFMHTFDYLIFPPEGEYSAAEPRMITTERKVKAFTKDKKPAPMTHENRLFIHKPVYGQTLTELPFSHPSQLVNMLPTLRQYAFLWNLLDKAFGKDGLEDETPKTEGEITEVIAKSDEFQAWMNNADERTKADAQKADHPMTGTSSDQEPVKVDVTLNAHPQPNPKLQIMFPFRGRPAQITVDIERNGVVQVESTNIVDDEGRVLDESGRPVEGALPNPSWRKERLGRRLMFFEDIGLWCEWIRNYMGA</sequence>
<feature type="compositionally biased region" description="Low complexity" evidence="8">
    <location>
        <begin position="24"/>
        <end position="36"/>
    </location>
</feature>
<gene>
    <name evidence="10" type="ORF">VP1G_06280</name>
</gene>
<comment type="subcellular location">
    <subcellularLocation>
        <location evidence="1 7">Nucleus</location>
    </subcellularLocation>
</comment>
<keyword evidence="6 7" id="KW-0539">Nucleus</keyword>
<keyword evidence="4 7" id="KW-0010">Activator</keyword>
<dbReference type="EMBL" id="KN714723">
    <property type="protein sequence ID" value="KUI59028.1"/>
    <property type="molecule type" value="Genomic_DNA"/>
</dbReference>
<evidence type="ECO:0000256" key="6">
    <source>
        <dbReference type="ARBA" id="ARBA00023242"/>
    </source>
</evidence>
<protein>
    <recommendedName>
        <fullName evidence="7">Mediator of RNA polymerase II transcription subunit 1</fullName>
    </recommendedName>
    <alternativeName>
        <fullName evidence="7">Mediator complex subunit 1</fullName>
    </alternativeName>
</protein>
<keyword evidence="11" id="KW-1185">Reference proteome</keyword>
<comment type="similarity">
    <text evidence="2 7">Belongs to the Mediator complex subunit 1 family.</text>
</comment>
<proteinExistence type="inferred from homology"/>
<dbReference type="InterPro" id="IPR019680">
    <property type="entry name" value="Mediator_Med1"/>
</dbReference>
<dbReference type="GO" id="GO:0003712">
    <property type="term" value="F:transcription coregulator activity"/>
    <property type="evidence" value="ECO:0007669"/>
    <property type="project" value="InterPro"/>
</dbReference>
<feature type="domain" description="Mediator complex subunit Med1" evidence="9">
    <location>
        <begin position="119"/>
        <end position="535"/>
    </location>
</feature>
<comment type="function">
    <text evidence="7">Component of the Mediator complex, a coactivator involved in the regulated transcription of nearly all RNA polymerase II-dependent genes. Mediator functions as a bridge to convey information from gene-specific regulatory proteins to the basal RNA polymerase II transcription machinery. Mediator is recruited to promoters by direct interactions with regulatory proteins and serves as a scaffold for the assembly of a functional preinitiation complex with RNA polymerase II and the general transcription factors.</text>
</comment>
<evidence type="ECO:0000259" key="9">
    <source>
        <dbReference type="Pfam" id="PF10744"/>
    </source>
</evidence>
<evidence type="ECO:0000256" key="4">
    <source>
        <dbReference type="ARBA" id="ARBA00023159"/>
    </source>
</evidence>
<dbReference type="STRING" id="694573.A0A194V568"/>
<evidence type="ECO:0000256" key="3">
    <source>
        <dbReference type="ARBA" id="ARBA00023015"/>
    </source>
</evidence>
<evidence type="ECO:0000313" key="10">
    <source>
        <dbReference type="EMBL" id="KUI59028.1"/>
    </source>
</evidence>
<keyword evidence="3 7" id="KW-0805">Transcription regulation</keyword>
<dbReference type="GO" id="GO:0016592">
    <property type="term" value="C:mediator complex"/>
    <property type="evidence" value="ECO:0007669"/>
    <property type="project" value="InterPro"/>
</dbReference>
<feature type="compositionally biased region" description="Polar residues" evidence="8">
    <location>
        <begin position="1"/>
        <end position="22"/>
    </location>
</feature>
<dbReference type="PANTHER" id="PTHR35041">
    <property type="entry name" value="MEDIATOR OF RNA POLYMERASE II TRANSCRIPTION SUBUNIT 1"/>
    <property type="match status" value="1"/>
</dbReference>
<dbReference type="GO" id="GO:0045944">
    <property type="term" value="P:positive regulation of transcription by RNA polymerase II"/>
    <property type="evidence" value="ECO:0007669"/>
    <property type="project" value="UniProtKB-ARBA"/>
</dbReference>
<feature type="compositionally biased region" description="Polar residues" evidence="8">
    <location>
        <begin position="50"/>
        <end position="72"/>
    </location>
</feature>